<organism evidence="1 2">
    <name type="scientific">Moraxella porci DSM 25326</name>
    <dbReference type="NCBI Taxonomy" id="573983"/>
    <lineage>
        <taxon>Bacteria</taxon>
        <taxon>Pseudomonadati</taxon>
        <taxon>Pseudomonadota</taxon>
        <taxon>Gammaproteobacteria</taxon>
        <taxon>Moraxellales</taxon>
        <taxon>Moraxellaceae</taxon>
        <taxon>Moraxella</taxon>
    </lineage>
</organism>
<reference evidence="1 2" key="1">
    <citation type="submission" date="2017-02" db="EMBL/GenBank/DDBJ databases">
        <title>Draft genome sequence of Moraxella porci CCUG 54912T type strain.</title>
        <authorList>
            <person name="Salva-Serra F."/>
            <person name="Engstrom-Jakobsson H."/>
            <person name="Thorell K."/>
            <person name="Jaen-Luchoro D."/>
            <person name="Gonzales-Siles L."/>
            <person name="Karlsson R."/>
            <person name="Yazdan S."/>
            <person name="Boulund F."/>
            <person name="Johnning A."/>
            <person name="Engstrand L."/>
            <person name="Kristiansson E."/>
            <person name="Moore E."/>
        </authorList>
    </citation>
    <scope>NUCLEOTIDE SEQUENCE [LARGE SCALE GENOMIC DNA]</scope>
    <source>
        <strain evidence="1 2">CCUG 54912</strain>
    </source>
</reference>
<sequence>MIHFVTKNQLPKMKKAIKIDLSICESKEDVILLISKKIRGKDSPDLVSGRSLDALFDVVSDFFMENWLTWGDICIYGWGDFSLQHPMLSQQILSLIMDAYISGISSTLRLIEWGDINYQSSNLLSAVTEKKPFIYVVI</sequence>
<evidence type="ECO:0000313" key="1">
    <source>
        <dbReference type="EMBL" id="OOS25451.1"/>
    </source>
</evidence>
<dbReference type="AlphaFoldDB" id="A0A1T0CTJ8"/>
<accession>A0A1T0CTJ8</accession>
<evidence type="ECO:0000313" key="2">
    <source>
        <dbReference type="Proteomes" id="UP000190683"/>
    </source>
</evidence>
<gene>
    <name evidence="1" type="ORF">B0681_05460</name>
</gene>
<comment type="caution">
    <text evidence="1">The sequence shown here is derived from an EMBL/GenBank/DDBJ whole genome shotgun (WGS) entry which is preliminary data.</text>
</comment>
<proteinExistence type="predicted"/>
<keyword evidence="2" id="KW-1185">Reference proteome</keyword>
<protein>
    <recommendedName>
        <fullName evidence="3">Barstar (barnase inhibitor) domain-containing protein</fullName>
    </recommendedName>
</protein>
<dbReference type="EMBL" id="MUYV01000005">
    <property type="protein sequence ID" value="OOS25451.1"/>
    <property type="molecule type" value="Genomic_DNA"/>
</dbReference>
<dbReference type="Proteomes" id="UP000190683">
    <property type="component" value="Unassembled WGS sequence"/>
</dbReference>
<dbReference type="RefSeq" id="WP_078317726.1">
    <property type="nucleotide sequence ID" value="NZ_MUYV01000005.1"/>
</dbReference>
<dbReference type="STRING" id="573983.B0681_05460"/>
<name>A0A1T0CTJ8_9GAMM</name>
<evidence type="ECO:0008006" key="3">
    <source>
        <dbReference type="Google" id="ProtNLM"/>
    </source>
</evidence>